<proteinExistence type="predicted"/>
<dbReference type="Proteomes" id="UP000735302">
    <property type="component" value="Unassembled WGS sequence"/>
</dbReference>
<gene>
    <name evidence="1" type="ORF">PoB_000364600</name>
</gene>
<dbReference type="AlphaFoldDB" id="A0AAV3Y403"/>
<name>A0AAV3Y403_9GAST</name>
<reference evidence="1 2" key="1">
    <citation type="journal article" date="2021" name="Elife">
        <title>Chloroplast acquisition without the gene transfer in kleptoplastic sea slugs, Plakobranchus ocellatus.</title>
        <authorList>
            <person name="Maeda T."/>
            <person name="Takahashi S."/>
            <person name="Yoshida T."/>
            <person name="Shimamura S."/>
            <person name="Takaki Y."/>
            <person name="Nagai Y."/>
            <person name="Toyoda A."/>
            <person name="Suzuki Y."/>
            <person name="Arimoto A."/>
            <person name="Ishii H."/>
            <person name="Satoh N."/>
            <person name="Nishiyama T."/>
            <person name="Hasebe M."/>
            <person name="Maruyama T."/>
            <person name="Minagawa J."/>
            <person name="Obokata J."/>
            <person name="Shigenobu S."/>
        </authorList>
    </citation>
    <scope>NUCLEOTIDE SEQUENCE [LARGE SCALE GENOMIC DNA]</scope>
</reference>
<dbReference type="EMBL" id="BLXT01000438">
    <property type="protein sequence ID" value="GFN77140.1"/>
    <property type="molecule type" value="Genomic_DNA"/>
</dbReference>
<evidence type="ECO:0000313" key="2">
    <source>
        <dbReference type="Proteomes" id="UP000735302"/>
    </source>
</evidence>
<organism evidence="1 2">
    <name type="scientific">Plakobranchus ocellatus</name>
    <dbReference type="NCBI Taxonomy" id="259542"/>
    <lineage>
        <taxon>Eukaryota</taxon>
        <taxon>Metazoa</taxon>
        <taxon>Spiralia</taxon>
        <taxon>Lophotrochozoa</taxon>
        <taxon>Mollusca</taxon>
        <taxon>Gastropoda</taxon>
        <taxon>Heterobranchia</taxon>
        <taxon>Euthyneura</taxon>
        <taxon>Panpulmonata</taxon>
        <taxon>Sacoglossa</taxon>
        <taxon>Placobranchoidea</taxon>
        <taxon>Plakobranchidae</taxon>
        <taxon>Plakobranchus</taxon>
    </lineage>
</organism>
<evidence type="ECO:0000313" key="1">
    <source>
        <dbReference type="EMBL" id="GFN77140.1"/>
    </source>
</evidence>
<protein>
    <submittedName>
        <fullName evidence="1">Uncharacterized protein</fullName>
    </submittedName>
</protein>
<accession>A0AAV3Y403</accession>
<keyword evidence="2" id="KW-1185">Reference proteome</keyword>
<comment type="caution">
    <text evidence="1">The sequence shown here is derived from an EMBL/GenBank/DDBJ whole genome shotgun (WGS) entry which is preliminary data.</text>
</comment>
<sequence>MGVLSKRLTYSLTGAKVFIALLGSEMGVLSKRLTYSLTGAEILRVEMKTRSFRLDSHNFYFVPLGSCLFRSPTLYVSRPADGFPCHHHWLPVCIPALLSVLGLSLTFGLCDSMARDLALTPARILLSRVRVRRPLLASWLDEVSKTA</sequence>